<dbReference type="InterPro" id="IPR051092">
    <property type="entry name" value="FYVE_RhoGEF_PH"/>
</dbReference>
<protein>
    <recommendedName>
        <fullName evidence="6">Dbl homology domain-containing protein</fullName>
    </recommendedName>
</protein>
<feature type="compositionally biased region" description="Low complexity" evidence="1">
    <location>
        <begin position="440"/>
        <end position="453"/>
    </location>
</feature>
<dbReference type="Gene3D" id="2.30.29.30">
    <property type="entry name" value="Pleckstrin-homology domain (PH domain)/Phosphotyrosine-binding domain (PTB)"/>
    <property type="match status" value="1"/>
</dbReference>
<dbReference type="InterPro" id="IPR035899">
    <property type="entry name" value="DBL_dom_sf"/>
</dbReference>
<dbReference type="GO" id="GO:0005085">
    <property type="term" value="F:guanyl-nucleotide exchange factor activity"/>
    <property type="evidence" value="ECO:0007669"/>
    <property type="project" value="InterPro"/>
</dbReference>
<dbReference type="PANTHER" id="PTHR12673">
    <property type="entry name" value="FACIOGENITAL DYSPLASIA PROTEIN"/>
    <property type="match status" value="1"/>
</dbReference>
<dbReference type="PANTHER" id="PTHR12673:SF159">
    <property type="entry name" value="LD03170P"/>
    <property type="match status" value="1"/>
</dbReference>
<dbReference type="AlphaFoldDB" id="A0A8H7PKB3"/>
<evidence type="ECO:0000259" key="3">
    <source>
        <dbReference type="PROSITE" id="PS50010"/>
    </source>
</evidence>
<dbReference type="PROSITE" id="PS50010">
    <property type="entry name" value="DH_2"/>
    <property type="match status" value="1"/>
</dbReference>
<evidence type="ECO:0000313" key="5">
    <source>
        <dbReference type="Proteomes" id="UP000654370"/>
    </source>
</evidence>
<dbReference type="InterPro" id="IPR011993">
    <property type="entry name" value="PH-like_dom_sf"/>
</dbReference>
<dbReference type="SMART" id="SM00233">
    <property type="entry name" value="PH"/>
    <property type="match status" value="1"/>
</dbReference>
<dbReference type="GO" id="GO:0005737">
    <property type="term" value="C:cytoplasm"/>
    <property type="evidence" value="ECO:0007669"/>
    <property type="project" value="TreeGrafter"/>
</dbReference>
<feature type="region of interest" description="Disordered" evidence="1">
    <location>
        <begin position="427"/>
        <end position="492"/>
    </location>
</feature>
<dbReference type="SUPFAM" id="SSF48065">
    <property type="entry name" value="DBL homology domain (DH-domain)"/>
    <property type="match status" value="1"/>
</dbReference>
<dbReference type="PROSITE" id="PS50003">
    <property type="entry name" value="PH_DOMAIN"/>
    <property type="match status" value="1"/>
</dbReference>
<feature type="compositionally biased region" description="Polar residues" evidence="1">
    <location>
        <begin position="481"/>
        <end position="492"/>
    </location>
</feature>
<dbReference type="SMART" id="SM00325">
    <property type="entry name" value="RhoGEF"/>
    <property type="match status" value="1"/>
</dbReference>
<dbReference type="Gene3D" id="1.20.900.10">
    <property type="entry name" value="Dbl homology (DH) domain"/>
    <property type="match status" value="1"/>
</dbReference>
<dbReference type="InterPro" id="IPR001849">
    <property type="entry name" value="PH_domain"/>
</dbReference>
<feature type="compositionally biased region" description="Polar residues" evidence="1">
    <location>
        <begin position="430"/>
        <end position="439"/>
    </location>
</feature>
<feature type="compositionally biased region" description="Low complexity" evidence="1">
    <location>
        <begin position="463"/>
        <end position="472"/>
    </location>
</feature>
<dbReference type="OrthoDB" id="660555at2759"/>
<dbReference type="SUPFAM" id="SSF50729">
    <property type="entry name" value="PH domain-like"/>
    <property type="match status" value="1"/>
</dbReference>
<evidence type="ECO:0008006" key="6">
    <source>
        <dbReference type="Google" id="ProtNLM"/>
    </source>
</evidence>
<dbReference type="EMBL" id="JAEPQZ010000011">
    <property type="protein sequence ID" value="KAG2175617.1"/>
    <property type="molecule type" value="Genomic_DNA"/>
</dbReference>
<accession>A0A8H7PKB3</accession>
<evidence type="ECO:0000313" key="4">
    <source>
        <dbReference type="EMBL" id="KAG2175617.1"/>
    </source>
</evidence>
<gene>
    <name evidence="4" type="ORF">INT43_001264</name>
</gene>
<sequence length="492" mass="55504">MSASSHETIHSSNFSIFSSQSQISNAMSAELLEDMSIIDDLYNEYSDADDPNEMANESRHQEREQLLYELFQSEIRYTMDMVTARDAYLVPLRKQIPAQASHGLLSGRIVCTDQELRLLFGNLEQLLFLHQEYLSKLESRFRIWGPTQLISDVFRQLFPVLKEYTPYMKAFPSAVVTYERLYKVQVFRKFTKTCQDDSGQPNCSLFQLLQAPLKRIGYYVSAVQLLVKYTDHLHPDYAMLTQCAQRLSLIAADVQPLIDNSLGAARVMDVYTSIQNSPSLVTMYRRLVKTGELVKLPSSGGQASMSGPRHFFLFNDMLIWGRAKDSKGAPVQYKGVIDMLNAKVRAVGPERTERKNVFELVTTELQSTMSMTVIGNTKPINYVTGNSISATYLLATNSQEEQQAWIQDIQKVIDTLQHQKQQARLDYSNKLKSSSEANLSRTSTVSSGSTTGSDGFDLKGKPLKSSKGSSKLIPTPPNTYMAPTNNFVPRYM</sequence>
<evidence type="ECO:0000256" key="1">
    <source>
        <dbReference type="SAM" id="MobiDB-lite"/>
    </source>
</evidence>
<reference evidence="4" key="1">
    <citation type="submission" date="2020-12" db="EMBL/GenBank/DDBJ databases">
        <title>Metabolic potential, ecology and presence of endohyphal bacteria is reflected in genomic diversity of Mucoromycotina.</title>
        <authorList>
            <person name="Muszewska A."/>
            <person name="Okrasinska A."/>
            <person name="Steczkiewicz K."/>
            <person name="Drgas O."/>
            <person name="Orlowska M."/>
            <person name="Perlinska-Lenart U."/>
            <person name="Aleksandrzak-Piekarczyk T."/>
            <person name="Szatraj K."/>
            <person name="Zielenkiewicz U."/>
            <person name="Pilsyk S."/>
            <person name="Malc E."/>
            <person name="Mieczkowski P."/>
            <person name="Kruszewska J.S."/>
            <person name="Biernat P."/>
            <person name="Pawlowska J."/>
        </authorList>
    </citation>
    <scope>NUCLEOTIDE SEQUENCE</scope>
    <source>
        <strain evidence="4">WA0000067209</strain>
    </source>
</reference>
<dbReference type="Proteomes" id="UP000654370">
    <property type="component" value="Unassembled WGS sequence"/>
</dbReference>
<name>A0A8H7PKB3_MORIS</name>
<dbReference type="Pfam" id="PF00169">
    <property type="entry name" value="PH"/>
    <property type="match status" value="1"/>
</dbReference>
<evidence type="ECO:0000259" key="2">
    <source>
        <dbReference type="PROSITE" id="PS50003"/>
    </source>
</evidence>
<organism evidence="4 5">
    <name type="scientific">Mortierella isabellina</name>
    <name type="common">Filamentous fungus</name>
    <name type="synonym">Umbelopsis isabellina</name>
    <dbReference type="NCBI Taxonomy" id="91625"/>
    <lineage>
        <taxon>Eukaryota</taxon>
        <taxon>Fungi</taxon>
        <taxon>Fungi incertae sedis</taxon>
        <taxon>Mucoromycota</taxon>
        <taxon>Mucoromycotina</taxon>
        <taxon>Umbelopsidomycetes</taxon>
        <taxon>Umbelopsidales</taxon>
        <taxon>Umbelopsidaceae</taxon>
        <taxon>Umbelopsis</taxon>
    </lineage>
</organism>
<dbReference type="CDD" id="cd00821">
    <property type="entry name" value="PH"/>
    <property type="match status" value="1"/>
</dbReference>
<feature type="domain" description="PH" evidence="2">
    <location>
        <begin position="286"/>
        <end position="414"/>
    </location>
</feature>
<comment type="caution">
    <text evidence="4">The sequence shown here is derived from an EMBL/GenBank/DDBJ whole genome shotgun (WGS) entry which is preliminary data.</text>
</comment>
<feature type="domain" description="DH" evidence="3">
    <location>
        <begin position="62"/>
        <end position="257"/>
    </location>
</feature>
<keyword evidence="5" id="KW-1185">Reference proteome</keyword>
<proteinExistence type="predicted"/>
<dbReference type="InterPro" id="IPR000219">
    <property type="entry name" value="DH_dom"/>
</dbReference>
<dbReference type="Pfam" id="PF00621">
    <property type="entry name" value="RhoGEF"/>
    <property type="match status" value="1"/>
</dbReference>